<keyword evidence="3" id="KW-1185">Reference proteome</keyword>
<sequence length="67" mass="7716">MNAYFDEVNGRWKKVSVEIKSVQSMVEEVIDCWRKYNACVDVLTVLLNDGERVMSRSADEKQVGKCD</sequence>
<gene>
    <name evidence="2" type="ORF">DPMN_186632</name>
</gene>
<dbReference type="Pfam" id="PF25034">
    <property type="entry name" value="Spectrin_SYNE1"/>
    <property type="match status" value="1"/>
</dbReference>
<name>A0A9D4DMJ5_DREPO</name>
<reference evidence="2" key="2">
    <citation type="submission" date="2020-11" db="EMBL/GenBank/DDBJ databases">
        <authorList>
            <person name="McCartney M.A."/>
            <person name="Auch B."/>
            <person name="Kono T."/>
            <person name="Mallez S."/>
            <person name="Becker A."/>
            <person name="Gohl D.M."/>
            <person name="Silverstein K.A.T."/>
            <person name="Koren S."/>
            <person name="Bechman K.B."/>
            <person name="Herman A."/>
            <person name="Abrahante J.E."/>
            <person name="Garbe J."/>
        </authorList>
    </citation>
    <scope>NUCLEOTIDE SEQUENCE</scope>
    <source>
        <strain evidence="2">Duluth1</strain>
        <tissue evidence="2">Whole animal</tissue>
    </source>
</reference>
<accession>A0A9D4DMJ5</accession>
<dbReference type="Proteomes" id="UP000828390">
    <property type="component" value="Unassembled WGS sequence"/>
</dbReference>
<reference evidence="2" key="1">
    <citation type="journal article" date="2019" name="bioRxiv">
        <title>The Genome of the Zebra Mussel, Dreissena polymorpha: A Resource for Invasive Species Research.</title>
        <authorList>
            <person name="McCartney M.A."/>
            <person name="Auch B."/>
            <person name="Kono T."/>
            <person name="Mallez S."/>
            <person name="Zhang Y."/>
            <person name="Obille A."/>
            <person name="Becker A."/>
            <person name="Abrahante J.E."/>
            <person name="Garbe J."/>
            <person name="Badalamenti J.P."/>
            <person name="Herman A."/>
            <person name="Mangelson H."/>
            <person name="Liachko I."/>
            <person name="Sullivan S."/>
            <person name="Sone E.D."/>
            <person name="Koren S."/>
            <person name="Silverstein K.A.T."/>
            <person name="Beckman K.B."/>
            <person name="Gohl D.M."/>
        </authorList>
    </citation>
    <scope>NUCLEOTIDE SEQUENCE</scope>
    <source>
        <strain evidence="2">Duluth1</strain>
        <tissue evidence="2">Whole animal</tissue>
    </source>
</reference>
<evidence type="ECO:0000313" key="2">
    <source>
        <dbReference type="EMBL" id="KAH3752024.1"/>
    </source>
</evidence>
<proteinExistence type="predicted"/>
<comment type="caution">
    <text evidence="2">The sequence shown here is derived from an EMBL/GenBank/DDBJ whole genome shotgun (WGS) entry which is preliminary data.</text>
</comment>
<evidence type="ECO:0000313" key="3">
    <source>
        <dbReference type="Proteomes" id="UP000828390"/>
    </source>
</evidence>
<protein>
    <recommendedName>
        <fullName evidence="1">Nesprin-1 spectrin repeats region domain-containing protein</fullName>
    </recommendedName>
</protein>
<evidence type="ECO:0000259" key="1">
    <source>
        <dbReference type="Pfam" id="PF25034"/>
    </source>
</evidence>
<dbReference type="EMBL" id="JAIWYP010000010">
    <property type="protein sequence ID" value="KAH3752024.1"/>
    <property type="molecule type" value="Genomic_DNA"/>
</dbReference>
<organism evidence="2 3">
    <name type="scientific">Dreissena polymorpha</name>
    <name type="common">Zebra mussel</name>
    <name type="synonym">Mytilus polymorpha</name>
    <dbReference type="NCBI Taxonomy" id="45954"/>
    <lineage>
        <taxon>Eukaryota</taxon>
        <taxon>Metazoa</taxon>
        <taxon>Spiralia</taxon>
        <taxon>Lophotrochozoa</taxon>
        <taxon>Mollusca</taxon>
        <taxon>Bivalvia</taxon>
        <taxon>Autobranchia</taxon>
        <taxon>Heteroconchia</taxon>
        <taxon>Euheterodonta</taxon>
        <taxon>Imparidentia</taxon>
        <taxon>Neoheterodontei</taxon>
        <taxon>Myida</taxon>
        <taxon>Dreissenoidea</taxon>
        <taxon>Dreissenidae</taxon>
        <taxon>Dreissena</taxon>
    </lineage>
</organism>
<feature type="domain" description="Nesprin-1 spectrin repeats region" evidence="1">
    <location>
        <begin position="2"/>
        <end position="62"/>
    </location>
</feature>
<dbReference type="InterPro" id="IPR057057">
    <property type="entry name" value="Spectrin_SYNE1"/>
</dbReference>
<dbReference type="AlphaFoldDB" id="A0A9D4DMJ5"/>